<name>A0A8J6TAF4_9DELT</name>
<dbReference type="Proteomes" id="UP000650524">
    <property type="component" value="Unassembled WGS sequence"/>
</dbReference>
<evidence type="ECO:0000313" key="3">
    <source>
        <dbReference type="Proteomes" id="UP000650524"/>
    </source>
</evidence>
<reference evidence="2 3" key="1">
    <citation type="submission" date="2020-08" db="EMBL/GenBank/DDBJ databases">
        <title>Bridging the membrane lipid divide: bacteria of the FCB group superphylum have the potential to synthesize archaeal ether lipids.</title>
        <authorList>
            <person name="Villanueva L."/>
            <person name="Von Meijenfeldt F.A.B."/>
            <person name="Westbye A.B."/>
            <person name="Yadav S."/>
            <person name="Hopmans E.C."/>
            <person name="Dutilh B.E."/>
            <person name="Sinninghe Damste J.S."/>
        </authorList>
    </citation>
    <scope>NUCLEOTIDE SEQUENCE [LARGE SCALE GENOMIC DNA]</scope>
    <source>
        <strain evidence="2">NIOZ-UU27</strain>
    </source>
</reference>
<dbReference type="GO" id="GO:0050485">
    <property type="term" value="F:oxidoreductase activity, acting on X-H and Y-H to form an X-Y bond, with a disulfide as acceptor"/>
    <property type="evidence" value="ECO:0007669"/>
    <property type="project" value="InterPro"/>
</dbReference>
<comment type="caution">
    <text evidence="2">The sequence shown here is derived from an EMBL/GenBank/DDBJ whole genome shotgun (WGS) entry which is preliminary data.</text>
</comment>
<accession>A0A8J6TAF4</accession>
<organism evidence="2 3">
    <name type="scientific">Candidatus Desulfacyla euxinica</name>
    <dbReference type="NCBI Taxonomy" id="2841693"/>
    <lineage>
        <taxon>Bacteria</taxon>
        <taxon>Deltaproteobacteria</taxon>
        <taxon>Candidatus Desulfacyla</taxon>
    </lineage>
</organism>
<proteinExistence type="predicted"/>
<dbReference type="AlphaFoldDB" id="A0A8J6TAF4"/>
<evidence type="ECO:0000256" key="1">
    <source>
        <dbReference type="ARBA" id="ARBA00023002"/>
    </source>
</evidence>
<protein>
    <recommendedName>
        <fullName evidence="4">Selenoprotein B glycine/betaine/sarcosine/D-proline reductase</fullName>
    </recommendedName>
</protein>
<dbReference type="InterPro" id="IPR010187">
    <property type="entry name" value="Various_sel_PB"/>
</dbReference>
<gene>
    <name evidence="2" type="ORF">H8E19_17940</name>
</gene>
<keyword evidence="1" id="KW-0560">Oxidoreductase</keyword>
<dbReference type="Pfam" id="PF07355">
    <property type="entry name" value="GRDB"/>
    <property type="match status" value="1"/>
</dbReference>
<evidence type="ECO:0008006" key="4">
    <source>
        <dbReference type="Google" id="ProtNLM"/>
    </source>
</evidence>
<sequence length="172" mass="19634">MTEASTDFNGFRFLPPSLGAWIKSHIEKRRFEGSIPWTPLPRALNELTFAMVTSAGINHKSDPPFDMEREKQEPLYGDRSYRKISRDTRSADIDVNHLHINTDYIKEDINVILPLERMAELEAEGIIGRLAPTAYSYYGFQLESDEFLTSAILPMAEQMKKEDVEVVLLTPA</sequence>
<dbReference type="EMBL" id="JACNJD010000368">
    <property type="protein sequence ID" value="MBC8179288.1"/>
    <property type="molecule type" value="Genomic_DNA"/>
</dbReference>
<evidence type="ECO:0000313" key="2">
    <source>
        <dbReference type="EMBL" id="MBC8179288.1"/>
    </source>
</evidence>